<dbReference type="InterPro" id="IPR003848">
    <property type="entry name" value="DUF218"/>
</dbReference>
<gene>
    <name evidence="2" type="ORF">Q7X28_04885</name>
</gene>
<feature type="domain" description="DUF218" evidence="1">
    <location>
        <begin position="49"/>
        <end position="156"/>
    </location>
</feature>
<reference evidence="2" key="1">
    <citation type="submission" date="2023-08" db="EMBL/GenBank/DDBJ databases">
        <title>The draft genome of Tsukamurella strandjordii strain 050030.</title>
        <authorList>
            <person name="Zhao F."/>
            <person name="Feng Y."/>
            <person name="Zong Z."/>
        </authorList>
    </citation>
    <scope>NUCLEOTIDE SEQUENCE</scope>
    <source>
        <strain evidence="2">050030</strain>
    </source>
</reference>
<dbReference type="CDD" id="cd06259">
    <property type="entry name" value="YdcF-like"/>
    <property type="match status" value="1"/>
</dbReference>
<name>A0AA90N999_9ACTN</name>
<proteinExistence type="predicted"/>
<evidence type="ECO:0000313" key="3">
    <source>
        <dbReference type="Proteomes" id="UP001178281"/>
    </source>
</evidence>
<dbReference type="Proteomes" id="UP001178281">
    <property type="component" value="Unassembled WGS sequence"/>
</dbReference>
<protein>
    <submittedName>
        <fullName evidence="2">YdcF family protein</fullName>
    </submittedName>
</protein>
<accession>A0AA90N999</accession>
<dbReference type="EMBL" id="JAUTIX010000002">
    <property type="protein sequence ID" value="MDP0397255.1"/>
    <property type="molecule type" value="Genomic_DNA"/>
</dbReference>
<dbReference type="AlphaFoldDB" id="A0AA90N999"/>
<dbReference type="Pfam" id="PF02698">
    <property type="entry name" value="DUF218"/>
    <property type="match status" value="1"/>
</dbReference>
<evidence type="ECO:0000259" key="1">
    <source>
        <dbReference type="Pfam" id="PF02698"/>
    </source>
</evidence>
<sequence>MGKPVRSGRLSRRGAIVAAVVVVVLALVATMVDRAYVAPRTADQLARADAIVVLGGNPYDRFEYGLELASRGLAPQVVLSNSVGAADSTMQELCDRPIRDVSVTCFLPVPWTTRGEAQELNRLAAERNWRSVIVVTTTAHVERARFILERCSVATLQMTDFPERRALGATVYGWAYQTAGWLKALTQTGC</sequence>
<dbReference type="RefSeq" id="WP_305110490.1">
    <property type="nucleotide sequence ID" value="NZ_BAAAII010000005.1"/>
</dbReference>
<evidence type="ECO:0000313" key="2">
    <source>
        <dbReference type="EMBL" id="MDP0397255.1"/>
    </source>
</evidence>
<organism evidence="2 3">
    <name type="scientific">Tsukamurella strandjordii</name>
    <dbReference type="NCBI Taxonomy" id="147577"/>
    <lineage>
        <taxon>Bacteria</taxon>
        <taxon>Bacillati</taxon>
        <taxon>Actinomycetota</taxon>
        <taxon>Actinomycetes</taxon>
        <taxon>Mycobacteriales</taxon>
        <taxon>Tsukamurellaceae</taxon>
        <taxon>Tsukamurella</taxon>
    </lineage>
</organism>
<comment type="caution">
    <text evidence="2">The sequence shown here is derived from an EMBL/GenBank/DDBJ whole genome shotgun (WGS) entry which is preliminary data.</text>
</comment>
<keyword evidence="3" id="KW-1185">Reference proteome</keyword>